<protein>
    <recommendedName>
        <fullName evidence="3">HEAT repeat domain-containing protein</fullName>
    </recommendedName>
</protein>
<dbReference type="Pfam" id="PF20117">
    <property type="entry name" value="DUF6507"/>
    <property type="match status" value="1"/>
</dbReference>
<gene>
    <name evidence="1" type="ORF">GCM10020260_05690</name>
</gene>
<sequence length="109" mass="11229">MARWDIQPESSRSAVADARTQLEGISQVTPDLESAITGAGAATKSGAIAAALADLHELRLKPLVAETQSSGESVCDDVDGLIDTILSGDEQMRQEAVSALGTADEATGF</sequence>
<comment type="caution">
    <text evidence="1">The sequence shown here is derived from an EMBL/GenBank/DDBJ whole genome shotgun (WGS) entry which is preliminary data.</text>
</comment>
<accession>A0ABP6RA49</accession>
<dbReference type="Proteomes" id="UP001501736">
    <property type="component" value="Unassembled WGS sequence"/>
</dbReference>
<evidence type="ECO:0000313" key="2">
    <source>
        <dbReference type="Proteomes" id="UP001501736"/>
    </source>
</evidence>
<proteinExistence type="predicted"/>
<keyword evidence="2" id="KW-1185">Reference proteome</keyword>
<name>A0ABP6RA49_9MICC</name>
<reference evidence="2" key="1">
    <citation type="journal article" date="2019" name="Int. J. Syst. Evol. Microbiol.">
        <title>The Global Catalogue of Microorganisms (GCM) 10K type strain sequencing project: providing services to taxonomists for standard genome sequencing and annotation.</title>
        <authorList>
            <consortium name="The Broad Institute Genomics Platform"/>
            <consortium name="The Broad Institute Genome Sequencing Center for Infectious Disease"/>
            <person name="Wu L."/>
            <person name="Ma J."/>
        </authorList>
    </citation>
    <scope>NUCLEOTIDE SEQUENCE [LARGE SCALE GENOMIC DNA]</scope>
    <source>
        <strain evidence="2">JCM 11483</strain>
    </source>
</reference>
<organism evidence="1 2">
    <name type="scientific">Nesterenkonia halobia</name>
    <dbReference type="NCBI Taxonomy" id="37922"/>
    <lineage>
        <taxon>Bacteria</taxon>
        <taxon>Bacillati</taxon>
        <taxon>Actinomycetota</taxon>
        <taxon>Actinomycetes</taxon>
        <taxon>Micrococcales</taxon>
        <taxon>Micrococcaceae</taxon>
        <taxon>Nesterenkonia</taxon>
    </lineage>
</organism>
<evidence type="ECO:0008006" key="3">
    <source>
        <dbReference type="Google" id="ProtNLM"/>
    </source>
</evidence>
<dbReference type="RefSeq" id="WP_344717977.1">
    <property type="nucleotide sequence ID" value="NZ_BAAAYG010000003.1"/>
</dbReference>
<evidence type="ECO:0000313" key="1">
    <source>
        <dbReference type="EMBL" id="GAA3280929.1"/>
    </source>
</evidence>
<dbReference type="EMBL" id="BAAAYG010000003">
    <property type="protein sequence ID" value="GAA3280929.1"/>
    <property type="molecule type" value="Genomic_DNA"/>
</dbReference>
<dbReference type="InterPro" id="IPR045436">
    <property type="entry name" value="DUF6507"/>
</dbReference>